<evidence type="ECO:0000313" key="1">
    <source>
        <dbReference type="EMBL" id="CAB5221755.1"/>
    </source>
</evidence>
<dbReference type="EMBL" id="LR798294">
    <property type="protein sequence ID" value="CAB5221755.1"/>
    <property type="molecule type" value="Genomic_DNA"/>
</dbReference>
<gene>
    <name evidence="1" type="ORF">UFOVP242_58</name>
</gene>
<protein>
    <submittedName>
        <fullName evidence="1">Uncharacterized protein</fullName>
    </submittedName>
</protein>
<proteinExistence type="predicted"/>
<sequence length="549" mass="57497">MSALSFPSNPSVNDTYAGYIFDGTKWDAIANPITTANIAEDTNLYFTNARARLAISVTGAGSYNNTTGLITINETSSSYSDANVYSNVVILGYATNANVALKANVADLKTANVVELTNLYFTNARVVSALSTNTLGNVTTGNITIAGSEENLQITSTYGGVSITNSRGNMLIGNNTRDGVARYALNTGLGRYSGIQVQRAGTEKWFYGASDTENFVVRANNSTDILTINANGTISITGSITGYATNTQLTSYATTTNVDLKANVVDLTAANIVGLTTANVAEVTNLYFTNTRSYANVITLGYAKTANLTTANVTEVTNLYFTNARAVAAVTASSISVAGGVTANAATAFTAGPAAISGVALAIPYEGGIRNSYNGLNSMYIDVSTGGTTHGQFQFRSGSTFTNVLTMSPTAFSVSTDAVVTARTPSLGRLAWNSALDTELTVDDYRFRITNSGGIYTQVISNTGSTKNSAWTAVAAISGSAVTQGGSTGVLLPNNSWTTLYTFGSMASAGDTVTVTFQDKTQGRIYRITFMRSDNGSTTGYNIIAERLI</sequence>
<reference evidence="1" key="1">
    <citation type="submission" date="2020-05" db="EMBL/GenBank/DDBJ databases">
        <authorList>
            <person name="Chiriac C."/>
            <person name="Salcher M."/>
            <person name="Ghai R."/>
            <person name="Kavagutti S V."/>
        </authorList>
    </citation>
    <scope>NUCLEOTIDE SEQUENCE</scope>
</reference>
<name>A0A6J7WXZ4_9CAUD</name>
<organism evidence="1">
    <name type="scientific">uncultured Caudovirales phage</name>
    <dbReference type="NCBI Taxonomy" id="2100421"/>
    <lineage>
        <taxon>Viruses</taxon>
        <taxon>Duplodnaviria</taxon>
        <taxon>Heunggongvirae</taxon>
        <taxon>Uroviricota</taxon>
        <taxon>Caudoviricetes</taxon>
        <taxon>Peduoviridae</taxon>
        <taxon>Maltschvirus</taxon>
        <taxon>Maltschvirus maltsch</taxon>
    </lineage>
</organism>
<accession>A0A6J7WXZ4</accession>